<gene>
    <name evidence="1" type="ORF">S03H2_16877</name>
</gene>
<reference evidence="1" key="1">
    <citation type="journal article" date="2014" name="Front. Microbiol.">
        <title>High frequency of phylogenetically diverse reductive dehalogenase-homologous genes in deep subseafloor sedimentary metagenomes.</title>
        <authorList>
            <person name="Kawai M."/>
            <person name="Futagami T."/>
            <person name="Toyoda A."/>
            <person name="Takaki Y."/>
            <person name="Nishi S."/>
            <person name="Hori S."/>
            <person name="Arai W."/>
            <person name="Tsubouchi T."/>
            <person name="Morono Y."/>
            <person name="Uchiyama I."/>
            <person name="Ito T."/>
            <person name="Fujiyama A."/>
            <person name="Inagaki F."/>
            <person name="Takami H."/>
        </authorList>
    </citation>
    <scope>NUCLEOTIDE SEQUENCE</scope>
    <source>
        <strain evidence="1">Expedition CK06-06</strain>
    </source>
</reference>
<comment type="caution">
    <text evidence="1">The sequence shown here is derived from an EMBL/GenBank/DDBJ whole genome shotgun (WGS) entry which is preliminary data.</text>
</comment>
<dbReference type="AlphaFoldDB" id="X1GQH2"/>
<dbReference type="EMBL" id="BARU01008660">
    <property type="protein sequence ID" value="GAH43859.1"/>
    <property type="molecule type" value="Genomic_DNA"/>
</dbReference>
<proteinExistence type="predicted"/>
<evidence type="ECO:0000313" key="1">
    <source>
        <dbReference type="EMBL" id="GAH43859.1"/>
    </source>
</evidence>
<sequence>FYIIISAIIIATGAIVNIAWSGDRKPKFLEKVKKIKEKV</sequence>
<organism evidence="1">
    <name type="scientific">marine sediment metagenome</name>
    <dbReference type="NCBI Taxonomy" id="412755"/>
    <lineage>
        <taxon>unclassified sequences</taxon>
        <taxon>metagenomes</taxon>
        <taxon>ecological metagenomes</taxon>
    </lineage>
</organism>
<accession>X1GQH2</accession>
<name>X1GQH2_9ZZZZ</name>
<protein>
    <submittedName>
        <fullName evidence="1">Uncharacterized protein</fullName>
    </submittedName>
</protein>
<feature type="non-terminal residue" evidence="1">
    <location>
        <position position="1"/>
    </location>
</feature>